<dbReference type="Pfam" id="PF17294">
    <property type="entry name" value="Lipoprotein_22"/>
    <property type="match status" value="1"/>
</dbReference>
<gene>
    <name evidence="1" type="ORF">BVG16_20415</name>
</gene>
<protein>
    <submittedName>
        <fullName evidence="1">Uncharacterized protein</fullName>
    </submittedName>
</protein>
<name>A0A1T2X737_9BACL</name>
<dbReference type="InterPro" id="IPR035253">
    <property type="entry name" value="Lipoprotein_22_bac"/>
</dbReference>
<evidence type="ECO:0000313" key="1">
    <source>
        <dbReference type="EMBL" id="OPA75698.1"/>
    </source>
</evidence>
<reference evidence="1 2" key="1">
    <citation type="submission" date="2017-01" db="EMBL/GenBank/DDBJ databases">
        <title>Genome analysis of Paenibacillus selenitrireducens ES3-24.</title>
        <authorList>
            <person name="Xu D."/>
            <person name="Yao R."/>
            <person name="Zheng S."/>
        </authorList>
    </citation>
    <scope>NUCLEOTIDE SEQUENCE [LARGE SCALE GENOMIC DNA]</scope>
    <source>
        <strain evidence="1 2">ES3-24</strain>
    </source>
</reference>
<evidence type="ECO:0000313" key="2">
    <source>
        <dbReference type="Proteomes" id="UP000190188"/>
    </source>
</evidence>
<sequence length="65" mass="7507">MKYEGDIIIGNGRSYPKMVLIVDDAVWEQIHVEEKAMALLHYDKENPKHALRDFHVDAVQLVGMK</sequence>
<organism evidence="1 2">
    <name type="scientific">Paenibacillus selenitireducens</name>
    <dbReference type="NCBI Taxonomy" id="1324314"/>
    <lineage>
        <taxon>Bacteria</taxon>
        <taxon>Bacillati</taxon>
        <taxon>Bacillota</taxon>
        <taxon>Bacilli</taxon>
        <taxon>Bacillales</taxon>
        <taxon>Paenibacillaceae</taxon>
        <taxon>Paenibacillus</taxon>
    </lineage>
</organism>
<keyword evidence="2" id="KW-1185">Reference proteome</keyword>
<dbReference type="STRING" id="1324314.BVG16_20415"/>
<dbReference type="Gene3D" id="2.40.40.60">
    <property type="match status" value="1"/>
</dbReference>
<accession>A0A1T2X737</accession>
<proteinExistence type="predicted"/>
<dbReference type="Proteomes" id="UP000190188">
    <property type="component" value="Unassembled WGS sequence"/>
</dbReference>
<dbReference type="EMBL" id="MSZX01000008">
    <property type="protein sequence ID" value="OPA75698.1"/>
    <property type="molecule type" value="Genomic_DNA"/>
</dbReference>
<comment type="caution">
    <text evidence="1">The sequence shown here is derived from an EMBL/GenBank/DDBJ whole genome shotgun (WGS) entry which is preliminary data.</text>
</comment>
<dbReference type="AlphaFoldDB" id="A0A1T2X737"/>